<dbReference type="EMBL" id="AP027735">
    <property type="protein sequence ID" value="BDZ59313.1"/>
    <property type="molecule type" value="Genomic_DNA"/>
</dbReference>
<proteinExistence type="predicted"/>
<evidence type="ECO:0000256" key="1">
    <source>
        <dbReference type="SAM" id="MobiDB-lite"/>
    </source>
</evidence>
<protein>
    <submittedName>
        <fullName evidence="2">Uncharacterized protein</fullName>
    </submittedName>
</protein>
<evidence type="ECO:0000313" key="2">
    <source>
        <dbReference type="EMBL" id="BDZ59313.1"/>
    </source>
</evidence>
<feature type="region of interest" description="Disordered" evidence="1">
    <location>
        <begin position="26"/>
        <end position="49"/>
    </location>
</feature>
<sequence length="253" mass="28894">MTNPWRVWREDRNVWSAGYADVSATLPATSRPPSHARPDLSAESSRTRRPTASRLALWISSNQPGCASRAQIRAREMSEAWNDYLAPHPFEFLLLRTSPTQYLVRLEQIEPVPLELPALFGEWLYNLRSALDHVVWASAAHASGSIPPAGEDGLQYPIYDTEKAWKRNLWRLRPLPEHQVEMLHTMQPFNSDLDANFLGWINRLARIDRHRRLAMWTARVAEAEPVFQIPSGVAPALEWGQWVFQEDAAILLG</sequence>
<name>A0ABM8HEA7_9MICO</name>
<organism evidence="2">
    <name type="scientific">Barrientosiimonas endolithica</name>
    <dbReference type="NCBI Taxonomy" id="1535208"/>
    <lineage>
        <taxon>Bacteria</taxon>
        <taxon>Bacillati</taxon>
        <taxon>Actinomycetota</taxon>
        <taxon>Actinomycetes</taxon>
        <taxon>Micrococcales</taxon>
        <taxon>Dermacoccaceae</taxon>
        <taxon>Barrientosiimonas</taxon>
    </lineage>
</organism>
<reference evidence="2" key="1">
    <citation type="journal article" date="2014" name="Int. J. Syst. Evol. Microbiol.">
        <title>Complete genome of a new Firmicutes species belonging to the dominant human colonic microbiota ('Ruminococcus bicirculans') reveals two chromosomes and a selective capacity to utilize plant glucans.</title>
        <authorList>
            <consortium name="NISC Comparative Sequencing Program"/>
            <person name="Wegmann U."/>
            <person name="Louis P."/>
            <person name="Goesmann A."/>
            <person name="Henrissat B."/>
            <person name="Duncan S.H."/>
            <person name="Flint H.J."/>
        </authorList>
    </citation>
    <scope>NUCLEOTIDE SEQUENCE</scope>
    <source>
        <strain evidence="2">NBRC 110608</strain>
    </source>
</reference>
<gene>
    <name evidence="2" type="ORF">GCM10025872_29700</name>
</gene>
<accession>A0ABM8HEA7</accession>
<reference evidence="2" key="2">
    <citation type="submission" date="2023-02" db="EMBL/GenBank/DDBJ databases">
        <authorList>
            <person name="Sun Q."/>
            <person name="Mori K."/>
        </authorList>
    </citation>
    <scope>NUCLEOTIDE SEQUENCE</scope>
    <source>
        <strain evidence="2">NBRC 110608</strain>
    </source>
</reference>